<keyword evidence="1" id="KW-1133">Transmembrane helix</keyword>
<evidence type="ECO:0000256" key="1">
    <source>
        <dbReference type="SAM" id="Phobius"/>
    </source>
</evidence>
<dbReference type="OrthoDB" id="5123569at2"/>
<keyword evidence="1" id="KW-0812">Transmembrane</keyword>
<comment type="caution">
    <text evidence="2">The sequence shown here is derived from an EMBL/GenBank/DDBJ whole genome shotgun (WGS) entry which is preliminary data.</text>
</comment>
<keyword evidence="3" id="KW-1185">Reference proteome</keyword>
<dbReference type="Proteomes" id="UP000321949">
    <property type="component" value="Unassembled WGS sequence"/>
</dbReference>
<dbReference type="EMBL" id="VRSX01000004">
    <property type="protein sequence ID" value="TXK10623.1"/>
    <property type="molecule type" value="Genomic_DNA"/>
</dbReference>
<evidence type="ECO:0000313" key="2">
    <source>
        <dbReference type="EMBL" id="TXK10623.1"/>
    </source>
</evidence>
<dbReference type="AlphaFoldDB" id="A0A5C8HWZ0"/>
<accession>A0A5C8HWZ0</accession>
<proteinExistence type="predicted"/>
<dbReference type="RefSeq" id="WP_147050626.1">
    <property type="nucleotide sequence ID" value="NZ_BKAH01000007.1"/>
</dbReference>
<organism evidence="2 3">
    <name type="scientific">Microbacterium saccharophilum</name>
    <dbReference type="NCBI Taxonomy" id="1213358"/>
    <lineage>
        <taxon>Bacteria</taxon>
        <taxon>Bacillati</taxon>
        <taxon>Actinomycetota</taxon>
        <taxon>Actinomycetes</taxon>
        <taxon>Micrococcales</taxon>
        <taxon>Microbacteriaceae</taxon>
        <taxon>Microbacterium</taxon>
    </lineage>
</organism>
<evidence type="ECO:0000313" key="3">
    <source>
        <dbReference type="Proteomes" id="UP000321949"/>
    </source>
</evidence>
<gene>
    <name evidence="2" type="ORF">FVP74_09805</name>
</gene>
<sequence length="272" mass="28696">MTTGDAQPTTPLPEVRWATVADEPRRRGRGWIALVIVLVVVALLVVVGEVAARALAPNVIRDQLVSNLGLPADQEIDVEIPGLLLPQLVVGSVPEMTLATDDVELDGLAGDVRVNLQDVPVWGGVDWSSGSAEIILDDAQTRALLARVDGFPVDAFRLAAPEVALETAFDVFGATVPLGVRLTAEAREGDLVLAPTTLLVGDAEVSADAVRQQLGPLVGSFLEEWEVCLAQYLPAALTLADVQVDERGVVARFDIDSGILRDPAMQANGTCG</sequence>
<name>A0A5C8HWZ0_9MICO</name>
<feature type="transmembrane region" description="Helical" evidence="1">
    <location>
        <begin position="31"/>
        <end position="52"/>
    </location>
</feature>
<reference evidence="2 3" key="1">
    <citation type="submission" date="2019-08" db="EMBL/GenBank/DDBJ databases">
        <authorList>
            <person name="Dong K."/>
        </authorList>
    </citation>
    <scope>NUCLEOTIDE SEQUENCE [LARGE SCALE GENOMIC DNA]</scope>
    <source>
        <strain evidence="2 3">K-1</strain>
    </source>
</reference>
<keyword evidence="1" id="KW-0472">Membrane</keyword>
<protein>
    <submittedName>
        <fullName evidence="2">DUF2993 domain-containing protein</fullName>
    </submittedName>
</protein>